<dbReference type="Pfam" id="PF00312">
    <property type="entry name" value="Ribosomal_S15"/>
    <property type="match status" value="1"/>
</dbReference>
<dbReference type="PANTHER" id="PTHR23321:SF26">
    <property type="entry name" value="SMALL RIBOSOMAL SUBUNIT PROTEIN US15M"/>
    <property type="match status" value="1"/>
</dbReference>
<proteinExistence type="inferred from homology"/>
<dbReference type="GO" id="GO:1990904">
    <property type="term" value="C:ribonucleoprotein complex"/>
    <property type="evidence" value="ECO:0007669"/>
    <property type="project" value="UniProtKB-KW"/>
</dbReference>
<evidence type="ECO:0000256" key="3">
    <source>
        <dbReference type="ARBA" id="ARBA00023274"/>
    </source>
</evidence>
<dbReference type="SMART" id="SM01387">
    <property type="entry name" value="Ribosomal_S15"/>
    <property type="match status" value="1"/>
</dbReference>
<dbReference type="InterPro" id="IPR000589">
    <property type="entry name" value="Ribosomal_uS15"/>
</dbReference>
<dbReference type="CDD" id="cd00677">
    <property type="entry name" value="S15_NS1_EPRS_RNA-bind"/>
    <property type="match status" value="1"/>
</dbReference>
<evidence type="ECO:0000256" key="4">
    <source>
        <dbReference type="RuleBase" id="RU003919"/>
    </source>
</evidence>
<name>A0A067SR82_GALM3</name>
<dbReference type="Gene3D" id="1.10.287.10">
    <property type="entry name" value="S15/NS1, RNA-binding"/>
    <property type="match status" value="1"/>
</dbReference>
<keyword evidence="3 4" id="KW-0687">Ribonucleoprotein</keyword>
<dbReference type="AlphaFoldDB" id="A0A067SR82"/>
<dbReference type="Proteomes" id="UP000027222">
    <property type="component" value="Unassembled WGS sequence"/>
</dbReference>
<dbReference type="InterPro" id="IPR009068">
    <property type="entry name" value="uS15_NS1_RNA-bd_sf"/>
</dbReference>
<evidence type="ECO:0000256" key="1">
    <source>
        <dbReference type="ARBA" id="ARBA00008434"/>
    </source>
</evidence>
<evidence type="ECO:0000313" key="7">
    <source>
        <dbReference type="Proteomes" id="UP000027222"/>
    </source>
</evidence>
<dbReference type="STRING" id="685588.A0A067SR82"/>
<dbReference type="SUPFAM" id="SSF47060">
    <property type="entry name" value="S15/NS1 RNA-binding domain"/>
    <property type="match status" value="1"/>
</dbReference>
<dbReference type="GO" id="GO:0005737">
    <property type="term" value="C:cytoplasm"/>
    <property type="evidence" value="ECO:0007669"/>
    <property type="project" value="UniProtKB-ARBA"/>
</dbReference>
<reference evidence="7" key="1">
    <citation type="journal article" date="2014" name="Proc. Natl. Acad. Sci. U.S.A.">
        <title>Extensive sampling of basidiomycete genomes demonstrates inadequacy of the white-rot/brown-rot paradigm for wood decay fungi.</title>
        <authorList>
            <person name="Riley R."/>
            <person name="Salamov A.A."/>
            <person name="Brown D.W."/>
            <person name="Nagy L.G."/>
            <person name="Floudas D."/>
            <person name="Held B.W."/>
            <person name="Levasseur A."/>
            <person name="Lombard V."/>
            <person name="Morin E."/>
            <person name="Otillar R."/>
            <person name="Lindquist E.A."/>
            <person name="Sun H."/>
            <person name="LaButti K.M."/>
            <person name="Schmutz J."/>
            <person name="Jabbour D."/>
            <person name="Luo H."/>
            <person name="Baker S.E."/>
            <person name="Pisabarro A.G."/>
            <person name="Walton J.D."/>
            <person name="Blanchette R.A."/>
            <person name="Henrissat B."/>
            <person name="Martin F."/>
            <person name="Cullen D."/>
            <person name="Hibbett D.S."/>
            <person name="Grigoriev I.V."/>
        </authorList>
    </citation>
    <scope>NUCLEOTIDE SEQUENCE [LARGE SCALE GENOMIC DNA]</scope>
    <source>
        <strain evidence="7">CBS 339.88</strain>
    </source>
</reference>
<sequence length="293" mass="33314">MFRGCLSSGSRAVASTSQNPAFFHTSSILNSQASRRKGLRTKKINVARTEQRSKEAAANQPSVVLGTRPSEEETKWKNCYLSKVLVNEEELFSTTEMNPVKYDYGTVNLPKQFGFGVDEEEQKMLFYDLPVATGHMAVNNAKIMNAAERSPQQSSTVAVKDMPTEMQYDMERRKEVRKANLLAKALDLRNANAAGIAFENRRRIVLAFSTPEKPFDSGRTEVQVALLTYKIRNLWTHLLNFKRDVGNRRALRKLIHDRAKLLRYLKGQDRDRYETVLEQLALEPEAVEGELVV</sequence>
<keyword evidence="2 4" id="KW-0689">Ribosomal protein</keyword>
<protein>
    <recommendedName>
        <fullName evidence="8">Ribosomal protein S15</fullName>
    </recommendedName>
</protein>
<keyword evidence="7" id="KW-1185">Reference proteome</keyword>
<evidence type="ECO:0008006" key="8">
    <source>
        <dbReference type="Google" id="ProtNLM"/>
    </source>
</evidence>
<dbReference type="GO" id="GO:0005840">
    <property type="term" value="C:ribosome"/>
    <property type="evidence" value="ECO:0007669"/>
    <property type="project" value="UniProtKB-KW"/>
</dbReference>
<evidence type="ECO:0000256" key="2">
    <source>
        <dbReference type="ARBA" id="ARBA00022980"/>
    </source>
</evidence>
<feature type="compositionally biased region" description="Basic residues" evidence="5">
    <location>
        <begin position="34"/>
        <end position="45"/>
    </location>
</feature>
<dbReference type="EMBL" id="KL142388">
    <property type="protein sequence ID" value="KDR72522.1"/>
    <property type="molecule type" value="Genomic_DNA"/>
</dbReference>
<gene>
    <name evidence="6" type="ORF">GALMADRAFT_252650</name>
</gene>
<evidence type="ECO:0000256" key="5">
    <source>
        <dbReference type="SAM" id="MobiDB-lite"/>
    </source>
</evidence>
<dbReference type="HAMAP" id="MF_01343_B">
    <property type="entry name" value="Ribosomal_uS15_B"/>
    <property type="match status" value="1"/>
</dbReference>
<dbReference type="HOGENOM" id="CLU_063745_0_0_1"/>
<evidence type="ECO:0000313" key="6">
    <source>
        <dbReference type="EMBL" id="KDR72522.1"/>
    </source>
</evidence>
<dbReference type="GO" id="GO:0003735">
    <property type="term" value="F:structural constituent of ribosome"/>
    <property type="evidence" value="ECO:0007669"/>
    <property type="project" value="InterPro"/>
</dbReference>
<dbReference type="PROSITE" id="PS00362">
    <property type="entry name" value="RIBOSOMAL_S15"/>
    <property type="match status" value="1"/>
</dbReference>
<dbReference type="OrthoDB" id="441444at2759"/>
<comment type="similarity">
    <text evidence="1 4">Belongs to the universal ribosomal protein uS15 family.</text>
</comment>
<dbReference type="InterPro" id="IPR005290">
    <property type="entry name" value="Ribosomal_uS15_bac-type"/>
</dbReference>
<accession>A0A067SR82</accession>
<dbReference type="GO" id="GO:0006412">
    <property type="term" value="P:translation"/>
    <property type="evidence" value="ECO:0007669"/>
    <property type="project" value="InterPro"/>
</dbReference>
<dbReference type="PANTHER" id="PTHR23321">
    <property type="entry name" value="RIBOSOMAL PROTEIN S15, BACTERIAL AND ORGANELLAR"/>
    <property type="match status" value="1"/>
</dbReference>
<organism evidence="6 7">
    <name type="scientific">Galerina marginata (strain CBS 339.88)</name>
    <dbReference type="NCBI Taxonomy" id="685588"/>
    <lineage>
        <taxon>Eukaryota</taxon>
        <taxon>Fungi</taxon>
        <taxon>Dikarya</taxon>
        <taxon>Basidiomycota</taxon>
        <taxon>Agaricomycotina</taxon>
        <taxon>Agaricomycetes</taxon>
        <taxon>Agaricomycetidae</taxon>
        <taxon>Agaricales</taxon>
        <taxon>Agaricineae</taxon>
        <taxon>Strophariaceae</taxon>
        <taxon>Galerina</taxon>
    </lineage>
</organism>
<feature type="region of interest" description="Disordered" evidence="5">
    <location>
        <begin position="33"/>
        <end position="69"/>
    </location>
</feature>
<dbReference type="NCBIfam" id="TIGR00952">
    <property type="entry name" value="S15_bact"/>
    <property type="match status" value="1"/>
</dbReference>